<keyword evidence="5 7" id="KW-1133">Transmembrane helix</keyword>
<evidence type="ECO:0000256" key="5">
    <source>
        <dbReference type="ARBA" id="ARBA00022989"/>
    </source>
</evidence>
<name>A0ABT9SS08_9FLAO</name>
<sequence>MNNLFFRTQNTLTGLILRLTLGIIFFPHGMQKTVGWFGGAGFSQMMKIFTEQMHLPAIVAFLVIMTEFIGAICLIFGFATRFWAIAYIGLMLGIMFTTHLQYGFFMNWMGTQQGEGCQFDLMVIGIALALVVEGGGKYAIDGYMIRINR</sequence>
<dbReference type="InterPro" id="IPR032808">
    <property type="entry name" value="DoxX"/>
</dbReference>
<evidence type="ECO:0000313" key="9">
    <source>
        <dbReference type="Proteomes" id="UP001235513"/>
    </source>
</evidence>
<evidence type="ECO:0000256" key="2">
    <source>
        <dbReference type="ARBA" id="ARBA00006679"/>
    </source>
</evidence>
<feature type="transmembrane region" description="Helical" evidence="7">
    <location>
        <begin position="12"/>
        <end position="30"/>
    </location>
</feature>
<comment type="similarity">
    <text evidence="2">Belongs to the DoxX family.</text>
</comment>
<comment type="subcellular location">
    <subcellularLocation>
        <location evidence="1">Cell membrane</location>
        <topology evidence="1">Multi-pass membrane protein</topology>
    </subcellularLocation>
</comment>
<feature type="transmembrane region" description="Helical" evidence="7">
    <location>
        <begin position="55"/>
        <end position="78"/>
    </location>
</feature>
<dbReference type="RefSeq" id="WP_306846642.1">
    <property type="nucleotide sequence ID" value="NZ_JAUSRL010000012.1"/>
</dbReference>
<keyword evidence="3" id="KW-1003">Cell membrane</keyword>
<organism evidence="8 9">
    <name type="scientific">Chryseobacterium lathyri</name>
    <dbReference type="NCBI Taxonomy" id="395933"/>
    <lineage>
        <taxon>Bacteria</taxon>
        <taxon>Pseudomonadati</taxon>
        <taxon>Bacteroidota</taxon>
        <taxon>Flavobacteriia</taxon>
        <taxon>Flavobacteriales</taxon>
        <taxon>Weeksellaceae</taxon>
        <taxon>Chryseobacterium group</taxon>
        <taxon>Chryseobacterium</taxon>
    </lineage>
</organism>
<keyword evidence="4 7" id="KW-0812">Transmembrane</keyword>
<dbReference type="Proteomes" id="UP001235513">
    <property type="component" value="Unassembled WGS sequence"/>
</dbReference>
<evidence type="ECO:0000256" key="6">
    <source>
        <dbReference type="ARBA" id="ARBA00023136"/>
    </source>
</evidence>
<feature type="transmembrane region" description="Helical" evidence="7">
    <location>
        <begin position="85"/>
        <end position="109"/>
    </location>
</feature>
<dbReference type="InterPro" id="IPR051907">
    <property type="entry name" value="DoxX-like_oxidoreductase"/>
</dbReference>
<accession>A0ABT9SS08</accession>
<dbReference type="Pfam" id="PF07681">
    <property type="entry name" value="DoxX"/>
    <property type="match status" value="1"/>
</dbReference>
<reference evidence="8 9" key="1">
    <citation type="submission" date="2023-07" db="EMBL/GenBank/DDBJ databases">
        <title>Sorghum-associated microbial communities from plants grown in Nebraska, USA.</title>
        <authorList>
            <person name="Schachtman D."/>
        </authorList>
    </citation>
    <scope>NUCLEOTIDE SEQUENCE [LARGE SCALE GENOMIC DNA]</scope>
    <source>
        <strain evidence="8 9">CC351</strain>
    </source>
</reference>
<dbReference type="PANTHER" id="PTHR33452">
    <property type="entry name" value="OXIDOREDUCTASE CATD-RELATED"/>
    <property type="match status" value="1"/>
</dbReference>
<evidence type="ECO:0000256" key="7">
    <source>
        <dbReference type="SAM" id="Phobius"/>
    </source>
</evidence>
<keyword evidence="9" id="KW-1185">Reference proteome</keyword>
<proteinExistence type="inferred from homology"/>
<dbReference type="PANTHER" id="PTHR33452:SF1">
    <property type="entry name" value="INNER MEMBRANE PROTEIN YPHA-RELATED"/>
    <property type="match status" value="1"/>
</dbReference>
<gene>
    <name evidence="8" type="ORF">J2T04_004166</name>
</gene>
<evidence type="ECO:0000313" key="8">
    <source>
        <dbReference type="EMBL" id="MDP9962238.1"/>
    </source>
</evidence>
<protein>
    <submittedName>
        <fullName evidence="8">Oxidoreductase</fullName>
    </submittedName>
</protein>
<evidence type="ECO:0000256" key="4">
    <source>
        <dbReference type="ARBA" id="ARBA00022692"/>
    </source>
</evidence>
<keyword evidence="6 7" id="KW-0472">Membrane</keyword>
<feature type="transmembrane region" description="Helical" evidence="7">
    <location>
        <begin position="121"/>
        <end position="140"/>
    </location>
</feature>
<evidence type="ECO:0000256" key="1">
    <source>
        <dbReference type="ARBA" id="ARBA00004651"/>
    </source>
</evidence>
<dbReference type="EMBL" id="JAUSRL010000012">
    <property type="protein sequence ID" value="MDP9962238.1"/>
    <property type="molecule type" value="Genomic_DNA"/>
</dbReference>
<evidence type="ECO:0000256" key="3">
    <source>
        <dbReference type="ARBA" id="ARBA00022475"/>
    </source>
</evidence>
<comment type="caution">
    <text evidence="8">The sequence shown here is derived from an EMBL/GenBank/DDBJ whole genome shotgun (WGS) entry which is preliminary data.</text>
</comment>